<evidence type="ECO:0000313" key="4">
    <source>
        <dbReference type="Proteomes" id="UP000629371"/>
    </source>
</evidence>
<evidence type="ECO:0008006" key="5">
    <source>
        <dbReference type="Google" id="ProtNLM"/>
    </source>
</evidence>
<evidence type="ECO:0000256" key="1">
    <source>
        <dbReference type="SAM" id="MobiDB-lite"/>
    </source>
</evidence>
<proteinExistence type="predicted"/>
<keyword evidence="2" id="KW-0812">Transmembrane</keyword>
<feature type="compositionally biased region" description="Low complexity" evidence="1">
    <location>
        <begin position="12"/>
        <end position="25"/>
    </location>
</feature>
<dbReference type="RefSeq" id="WP_201801168.1">
    <property type="nucleotide sequence ID" value="NZ_JAERRI010000001.1"/>
</dbReference>
<keyword evidence="2" id="KW-1133">Transmembrane helix</keyword>
<feature type="compositionally biased region" description="Pro residues" evidence="1">
    <location>
        <begin position="1"/>
        <end position="11"/>
    </location>
</feature>
<evidence type="ECO:0000313" key="3">
    <source>
        <dbReference type="EMBL" id="MBL1087937.1"/>
    </source>
</evidence>
<accession>A0ABS1MIP9</accession>
<feature type="transmembrane region" description="Helical" evidence="2">
    <location>
        <begin position="36"/>
        <end position="52"/>
    </location>
</feature>
<feature type="transmembrane region" description="Helical" evidence="2">
    <location>
        <begin position="58"/>
        <end position="78"/>
    </location>
</feature>
<comment type="caution">
    <text evidence="3">The sequence shown here is derived from an EMBL/GenBank/DDBJ whole genome shotgun (WGS) entry which is preliminary data.</text>
</comment>
<feature type="region of interest" description="Disordered" evidence="1">
    <location>
        <begin position="1"/>
        <end position="28"/>
    </location>
</feature>
<dbReference type="EMBL" id="JAERRI010000001">
    <property type="protein sequence ID" value="MBL1087937.1"/>
    <property type="molecule type" value="Genomic_DNA"/>
</dbReference>
<feature type="transmembrane region" description="Helical" evidence="2">
    <location>
        <begin position="105"/>
        <end position="126"/>
    </location>
</feature>
<sequence>MPTPTRHPSPGPLGSAPTSPSPATGSRRRYLTKPSLAYLTAGLVIGVTWALNEGTPPWEHAAKLLVLLFVAAPLLHLVRRRRAARRADHRPQPHRSPHHRPHLSFVRLAIAKIALLVLAFAAGWLLDDSLAHPDRVVAVGLAAVVSVLGPLLHRFLLVRAPDAHP</sequence>
<feature type="transmembrane region" description="Helical" evidence="2">
    <location>
        <begin position="138"/>
        <end position="157"/>
    </location>
</feature>
<organism evidence="3 4">
    <name type="scientific">Streptomyces siderophoricus</name>
    <dbReference type="NCBI Taxonomy" id="2802281"/>
    <lineage>
        <taxon>Bacteria</taxon>
        <taxon>Bacillati</taxon>
        <taxon>Actinomycetota</taxon>
        <taxon>Actinomycetes</taxon>
        <taxon>Kitasatosporales</taxon>
        <taxon>Streptomycetaceae</taxon>
        <taxon>Streptomyces</taxon>
    </lineage>
</organism>
<keyword evidence="4" id="KW-1185">Reference proteome</keyword>
<dbReference type="Proteomes" id="UP000629371">
    <property type="component" value="Unassembled WGS sequence"/>
</dbReference>
<protein>
    <recommendedName>
        <fullName evidence="5">Integral membrane protein</fullName>
    </recommendedName>
</protein>
<name>A0ABS1MIP9_9ACTN</name>
<keyword evidence="2" id="KW-0472">Membrane</keyword>
<evidence type="ECO:0000256" key="2">
    <source>
        <dbReference type="SAM" id="Phobius"/>
    </source>
</evidence>
<gene>
    <name evidence="3" type="ORF">JK360_00780</name>
</gene>
<reference evidence="3 4" key="1">
    <citation type="submission" date="2021-01" db="EMBL/GenBank/DDBJ databases">
        <title>WGS of actinomycetes isolated from Thailand.</title>
        <authorList>
            <person name="Thawai C."/>
        </authorList>
    </citation>
    <scope>NUCLEOTIDE SEQUENCE [LARGE SCALE GENOMIC DNA]</scope>
    <source>
        <strain evidence="3 4">CH9-7</strain>
    </source>
</reference>